<gene>
    <name evidence="1" type="ORF">LCGC14_2528000</name>
</gene>
<sequence length="34" mass="3721">VNDADVVPNSAIFTEETKKKIVSGELTRMGKDDI</sequence>
<dbReference type="EMBL" id="LAZR01040949">
    <property type="protein sequence ID" value="KKL13213.1"/>
    <property type="molecule type" value="Genomic_DNA"/>
</dbReference>
<organism evidence="1">
    <name type="scientific">marine sediment metagenome</name>
    <dbReference type="NCBI Taxonomy" id="412755"/>
    <lineage>
        <taxon>unclassified sequences</taxon>
        <taxon>metagenomes</taxon>
        <taxon>ecological metagenomes</taxon>
    </lineage>
</organism>
<protein>
    <submittedName>
        <fullName evidence="1">Uncharacterized protein</fullName>
    </submittedName>
</protein>
<evidence type="ECO:0000313" key="1">
    <source>
        <dbReference type="EMBL" id="KKL13213.1"/>
    </source>
</evidence>
<feature type="non-terminal residue" evidence="1">
    <location>
        <position position="1"/>
    </location>
</feature>
<dbReference type="AlphaFoldDB" id="A0A0F9DMR6"/>
<reference evidence="1" key="1">
    <citation type="journal article" date="2015" name="Nature">
        <title>Complex archaea that bridge the gap between prokaryotes and eukaryotes.</title>
        <authorList>
            <person name="Spang A."/>
            <person name="Saw J.H."/>
            <person name="Jorgensen S.L."/>
            <person name="Zaremba-Niedzwiedzka K."/>
            <person name="Martijn J."/>
            <person name="Lind A.E."/>
            <person name="van Eijk R."/>
            <person name="Schleper C."/>
            <person name="Guy L."/>
            <person name="Ettema T.J."/>
        </authorList>
    </citation>
    <scope>NUCLEOTIDE SEQUENCE</scope>
</reference>
<proteinExistence type="predicted"/>
<comment type="caution">
    <text evidence="1">The sequence shown here is derived from an EMBL/GenBank/DDBJ whole genome shotgun (WGS) entry which is preliminary data.</text>
</comment>
<name>A0A0F9DMR6_9ZZZZ</name>
<accession>A0A0F9DMR6</accession>